<evidence type="ECO:0000256" key="1">
    <source>
        <dbReference type="SAM" id="MobiDB-lite"/>
    </source>
</evidence>
<feature type="compositionally biased region" description="Basic residues" evidence="1">
    <location>
        <begin position="43"/>
        <end position="55"/>
    </location>
</feature>
<evidence type="ECO:0000313" key="3">
    <source>
        <dbReference type="Proteomes" id="UP000190890"/>
    </source>
</evidence>
<feature type="compositionally biased region" description="Basic and acidic residues" evidence="1">
    <location>
        <begin position="21"/>
        <end position="39"/>
    </location>
</feature>
<proteinExistence type="predicted"/>
<sequence>MRVKDVLKENDFSNHNKLRNMKNEKKNEKLSEHDIRELMSHSSYKRHKGAIKQVK</sequence>
<protein>
    <submittedName>
        <fullName evidence="2">Uncharacterized protein</fullName>
    </submittedName>
</protein>
<dbReference type="AlphaFoldDB" id="A0A1S8TVI5"/>
<keyword evidence="3" id="KW-1185">Reference proteome</keyword>
<name>A0A1S8TVI5_9CLOT</name>
<dbReference type="EMBL" id="LZZM01000053">
    <property type="protein sequence ID" value="OOM81774.1"/>
    <property type="molecule type" value="Genomic_DNA"/>
</dbReference>
<reference evidence="2 3" key="1">
    <citation type="submission" date="2016-05" db="EMBL/GenBank/DDBJ databases">
        <title>Microbial solvent formation.</title>
        <authorList>
            <person name="Poehlein A."/>
            <person name="Montoya Solano J.D."/>
            <person name="Flitsch S."/>
            <person name="Krabben P."/>
            <person name="Duerre P."/>
            <person name="Daniel R."/>
        </authorList>
    </citation>
    <scope>NUCLEOTIDE SEQUENCE [LARGE SCALE GENOMIC DNA]</scope>
    <source>
        <strain evidence="2 3">DSM 2619</strain>
    </source>
</reference>
<organism evidence="2 3">
    <name type="scientific">Clostridium puniceum</name>
    <dbReference type="NCBI Taxonomy" id="29367"/>
    <lineage>
        <taxon>Bacteria</taxon>
        <taxon>Bacillati</taxon>
        <taxon>Bacillota</taxon>
        <taxon>Clostridia</taxon>
        <taxon>Eubacteriales</taxon>
        <taxon>Clostridiaceae</taxon>
        <taxon>Clostridium</taxon>
    </lineage>
</organism>
<feature type="region of interest" description="Disordered" evidence="1">
    <location>
        <begin position="1"/>
        <end position="55"/>
    </location>
</feature>
<gene>
    <name evidence="2" type="ORF">CLPUN_09580</name>
</gene>
<dbReference type="STRING" id="29367.CLPUN_09580"/>
<feature type="compositionally biased region" description="Basic and acidic residues" evidence="1">
    <location>
        <begin position="1"/>
        <end position="14"/>
    </location>
</feature>
<evidence type="ECO:0000313" key="2">
    <source>
        <dbReference type="EMBL" id="OOM81774.1"/>
    </source>
</evidence>
<accession>A0A1S8TVI5</accession>
<comment type="caution">
    <text evidence="2">The sequence shown here is derived from an EMBL/GenBank/DDBJ whole genome shotgun (WGS) entry which is preliminary data.</text>
</comment>
<dbReference type="RefSeq" id="WP_198944288.1">
    <property type="nucleotide sequence ID" value="NZ_LZZM01000053.1"/>
</dbReference>
<dbReference type="Proteomes" id="UP000190890">
    <property type="component" value="Unassembled WGS sequence"/>
</dbReference>